<sequence length="215" mass="23433">MEHKPLKHILCYGDSNTFGSDPDHPGQRHPYQVRWTGRLQHLLGEDYRVIEEGMGGRNTVWDDPLEDNRNGLRFLPVALQSHKPLDLVILALGTNDCKSHLPANAATSTLGMARLIDTVRRFDYGPVMSAPQILLLAPIHIGTEIAHSSFTMFDDASRAMSMELGPRYRALAESCGCAFLDAAAVAGPGADQLHMASDGHQAVAEALAPMIRGLL</sequence>
<dbReference type="PANTHER" id="PTHR30383:SF29">
    <property type="entry name" value="SGNH HYDROLASE-TYPE ESTERASE DOMAIN-CONTAINING PROTEIN"/>
    <property type="match status" value="1"/>
</dbReference>
<evidence type="ECO:0000313" key="2">
    <source>
        <dbReference type="EMBL" id="MEQ2455036.1"/>
    </source>
</evidence>
<dbReference type="Proteomes" id="UP001440599">
    <property type="component" value="Unassembled WGS sequence"/>
</dbReference>
<dbReference type="InterPro" id="IPR036514">
    <property type="entry name" value="SGNH_hydro_sf"/>
</dbReference>
<protein>
    <submittedName>
        <fullName evidence="2">SGNH/GDSL hydrolase family protein</fullName>
    </submittedName>
</protein>
<name>A0ABV1EKC2_9FIRM</name>
<dbReference type="GO" id="GO:0016787">
    <property type="term" value="F:hydrolase activity"/>
    <property type="evidence" value="ECO:0007669"/>
    <property type="project" value="UniProtKB-KW"/>
</dbReference>
<dbReference type="PANTHER" id="PTHR30383">
    <property type="entry name" value="THIOESTERASE 1/PROTEASE 1/LYSOPHOSPHOLIPASE L1"/>
    <property type="match status" value="1"/>
</dbReference>
<dbReference type="RefSeq" id="WP_349138716.1">
    <property type="nucleotide sequence ID" value="NZ_JBBMFT010000001.1"/>
</dbReference>
<dbReference type="Pfam" id="PF13472">
    <property type="entry name" value="Lipase_GDSL_2"/>
    <property type="match status" value="1"/>
</dbReference>
<evidence type="ECO:0000259" key="1">
    <source>
        <dbReference type="Pfam" id="PF13472"/>
    </source>
</evidence>
<feature type="domain" description="SGNH hydrolase-type esterase" evidence="1">
    <location>
        <begin position="11"/>
        <end position="202"/>
    </location>
</feature>
<proteinExistence type="predicted"/>
<dbReference type="CDD" id="cd01839">
    <property type="entry name" value="SGNH_arylesterase_like"/>
    <property type="match status" value="1"/>
</dbReference>
<reference evidence="2 3" key="1">
    <citation type="submission" date="2024-03" db="EMBL/GenBank/DDBJ databases">
        <title>Human intestinal bacterial collection.</title>
        <authorList>
            <person name="Pauvert C."/>
            <person name="Hitch T.C.A."/>
            <person name="Clavel T."/>
        </authorList>
    </citation>
    <scope>NUCLEOTIDE SEQUENCE [LARGE SCALE GENOMIC DNA]</scope>
    <source>
        <strain evidence="2 3">CLA-AP-H34</strain>
    </source>
</reference>
<dbReference type="SUPFAM" id="SSF52266">
    <property type="entry name" value="SGNH hydrolase"/>
    <property type="match status" value="1"/>
</dbReference>
<dbReference type="InterPro" id="IPR013830">
    <property type="entry name" value="SGNH_hydro"/>
</dbReference>
<keyword evidence="3" id="KW-1185">Reference proteome</keyword>
<organism evidence="2 3">
    <name type="scientific">Flavonifractor hominis</name>
    <dbReference type="NCBI Taxonomy" id="3133178"/>
    <lineage>
        <taxon>Bacteria</taxon>
        <taxon>Bacillati</taxon>
        <taxon>Bacillota</taxon>
        <taxon>Clostridia</taxon>
        <taxon>Eubacteriales</taxon>
        <taxon>Oscillospiraceae</taxon>
        <taxon>Flavonifractor</taxon>
    </lineage>
</organism>
<comment type="caution">
    <text evidence="2">The sequence shown here is derived from an EMBL/GenBank/DDBJ whole genome shotgun (WGS) entry which is preliminary data.</text>
</comment>
<dbReference type="InterPro" id="IPR051532">
    <property type="entry name" value="Ester_Hydrolysis_Enzymes"/>
</dbReference>
<dbReference type="EMBL" id="JBBMFT010000001">
    <property type="protein sequence ID" value="MEQ2455036.1"/>
    <property type="molecule type" value="Genomic_DNA"/>
</dbReference>
<gene>
    <name evidence="2" type="ORF">WMO45_00745</name>
</gene>
<dbReference type="Gene3D" id="3.40.50.1110">
    <property type="entry name" value="SGNH hydrolase"/>
    <property type="match status" value="1"/>
</dbReference>
<evidence type="ECO:0000313" key="3">
    <source>
        <dbReference type="Proteomes" id="UP001440599"/>
    </source>
</evidence>
<accession>A0ABV1EKC2</accession>
<keyword evidence="2" id="KW-0378">Hydrolase</keyword>